<evidence type="ECO:0000256" key="6">
    <source>
        <dbReference type="ARBA" id="ARBA00022553"/>
    </source>
</evidence>
<dbReference type="GO" id="GO:0033612">
    <property type="term" value="F:receptor serine/threonine kinase binding"/>
    <property type="evidence" value="ECO:0007669"/>
    <property type="project" value="TreeGrafter"/>
</dbReference>
<dbReference type="Proteomes" id="UP000231279">
    <property type="component" value="Unassembled WGS sequence"/>
</dbReference>
<evidence type="ECO:0000256" key="17">
    <source>
        <dbReference type="ARBA" id="ARBA00023170"/>
    </source>
</evidence>
<dbReference type="Gene3D" id="1.10.510.10">
    <property type="entry name" value="Transferase(Phosphotransferase) domain 1"/>
    <property type="match status" value="1"/>
</dbReference>
<evidence type="ECO:0000256" key="20">
    <source>
        <dbReference type="ARBA" id="ARBA00048679"/>
    </source>
</evidence>
<dbReference type="CDD" id="cd14066">
    <property type="entry name" value="STKc_IRAK"/>
    <property type="match status" value="1"/>
</dbReference>
<dbReference type="EC" id="2.7.11.1" evidence="3"/>
<dbReference type="InterPro" id="IPR013210">
    <property type="entry name" value="LRR_N_plant-typ"/>
</dbReference>
<keyword evidence="17" id="KW-0675">Receptor</keyword>
<dbReference type="GO" id="GO:0005886">
    <property type="term" value="C:plasma membrane"/>
    <property type="evidence" value="ECO:0007669"/>
    <property type="project" value="UniProtKB-SubCell"/>
</dbReference>
<dbReference type="InterPro" id="IPR017441">
    <property type="entry name" value="Protein_kinase_ATP_BS"/>
</dbReference>
<dbReference type="EMBL" id="NKXS01006092">
    <property type="protein sequence ID" value="PIN02062.1"/>
    <property type="molecule type" value="Genomic_DNA"/>
</dbReference>
<dbReference type="GO" id="GO:0009791">
    <property type="term" value="P:post-embryonic development"/>
    <property type="evidence" value="ECO:0007669"/>
    <property type="project" value="UniProtKB-ARBA"/>
</dbReference>
<protein>
    <recommendedName>
        <fullName evidence="3">non-specific serine/threonine protein kinase</fullName>
        <ecNumber evidence="3">2.7.11.1</ecNumber>
    </recommendedName>
</protein>
<evidence type="ECO:0000256" key="7">
    <source>
        <dbReference type="ARBA" id="ARBA00022614"/>
    </source>
</evidence>
<keyword evidence="25" id="KW-1185">Reference proteome</keyword>
<dbReference type="PANTHER" id="PTHR48056:SF73">
    <property type="entry name" value="LRR RECEPTOR-LIKE SERINE_THREONINE-PROTEIN KINASE EFR"/>
    <property type="match status" value="1"/>
</dbReference>
<dbReference type="GO" id="GO:0006952">
    <property type="term" value="P:defense response"/>
    <property type="evidence" value="ECO:0007669"/>
    <property type="project" value="UniProtKB-ARBA"/>
</dbReference>
<evidence type="ECO:0000256" key="19">
    <source>
        <dbReference type="ARBA" id="ARBA00047899"/>
    </source>
</evidence>
<dbReference type="SMART" id="SM00220">
    <property type="entry name" value="S_TKc"/>
    <property type="match status" value="1"/>
</dbReference>
<evidence type="ECO:0000256" key="21">
    <source>
        <dbReference type="PROSITE-ProRule" id="PRU10141"/>
    </source>
</evidence>
<comment type="catalytic activity">
    <reaction evidence="20">
        <text>L-seryl-[protein] + ATP = O-phospho-L-seryl-[protein] + ADP + H(+)</text>
        <dbReference type="Rhea" id="RHEA:17989"/>
        <dbReference type="Rhea" id="RHEA-COMP:9863"/>
        <dbReference type="Rhea" id="RHEA-COMP:11604"/>
        <dbReference type="ChEBI" id="CHEBI:15378"/>
        <dbReference type="ChEBI" id="CHEBI:29999"/>
        <dbReference type="ChEBI" id="CHEBI:30616"/>
        <dbReference type="ChEBI" id="CHEBI:83421"/>
        <dbReference type="ChEBI" id="CHEBI:456216"/>
        <dbReference type="EC" id="2.7.11.1"/>
    </reaction>
</comment>
<proteinExistence type="inferred from homology"/>
<name>A0A2G9GA12_9LAMI</name>
<dbReference type="FunFam" id="1.10.510.10:FF:000358">
    <property type="entry name" value="Putative leucine-rich repeat receptor-like serine/threonine-protein kinase"/>
    <property type="match status" value="1"/>
</dbReference>
<reference evidence="25" key="1">
    <citation type="journal article" date="2018" name="Gigascience">
        <title>Genome assembly of the Pink Ipe (Handroanthus impetiginosus, Bignoniaceae), a highly valued, ecologically keystone Neotropical timber forest tree.</title>
        <authorList>
            <person name="Silva-Junior O.B."/>
            <person name="Grattapaglia D."/>
            <person name="Novaes E."/>
            <person name="Collevatti R.G."/>
        </authorList>
    </citation>
    <scope>NUCLEOTIDE SEQUENCE [LARGE SCALE GENOMIC DNA]</scope>
    <source>
        <strain evidence="25">cv. UFG-1</strain>
    </source>
</reference>
<dbReference type="InterPro" id="IPR050647">
    <property type="entry name" value="Plant_LRR-RLKs"/>
</dbReference>
<dbReference type="GO" id="GO:0005524">
    <property type="term" value="F:ATP binding"/>
    <property type="evidence" value="ECO:0007669"/>
    <property type="project" value="UniProtKB-UniRule"/>
</dbReference>
<keyword evidence="14 21" id="KW-0067">ATP-binding</keyword>
<evidence type="ECO:0000256" key="10">
    <source>
        <dbReference type="ARBA" id="ARBA00022729"/>
    </source>
</evidence>
<evidence type="ECO:0000259" key="23">
    <source>
        <dbReference type="PROSITE" id="PS50011"/>
    </source>
</evidence>
<feature type="transmembrane region" description="Helical" evidence="22">
    <location>
        <begin position="723"/>
        <end position="742"/>
    </location>
</feature>
<keyword evidence="11" id="KW-0677">Repeat</keyword>
<evidence type="ECO:0000256" key="5">
    <source>
        <dbReference type="ARBA" id="ARBA00022527"/>
    </source>
</evidence>
<keyword evidence="9 22" id="KW-0812">Transmembrane</keyword>
<dbReference type="STRING" id="429701.A0A2G9GA12"/>
<dbReference type="GO" id="GO:0004674">
    <property type="term" value="F:protein serine/threonine kinase activity"/>
    <property type="evidence" value="ECO:0007669"/>
    <property type="project" value="UniProtKB-KW"/>
</dbReference>
<keyword evidence="6" id="KW-0597">Phosphoprotein</keyword>
<evidence type="ECO:0000256" key="8">
    <source>
        <dbReference type="ARBA" id="ARBA00022679"/>
    </source>
</evidence>
<accession>A0A2G9GA12</accession>
<evidence type="ECO:0000256" key="2">
    <source>
        <dbReference type="ARBA" id="ARBA00008684"/>
    </source>
</evidence>
<evidence type="ECO:0000256" key="1">
    <source>
        <dbReference type="ARBA" id="ARBA00004162"/>
    </source>
</evidence>
<dbReference type="SMART" id="SM00369">
    <property type="entry name" value="LRR_TYP"/>
    <property type="match status" value="7"/>
</dbReference>
<dbReference type="InterPro" id="IPR032675">
    <property type="entry name" value="LRR_dom_sf"/>
</dbReference>
<comment type="similarity">
    <text evidence="2">Belongs to the protein kinase superfamily. Ser/Thr protein kinase family.</text>
</comment>
<dbReference type="SMART" id="SM00365">
    <property type="entry name" value="LRR_SD22"/>
    <property type="match status" value="6"/>
</dbReference>
<keyword evidence="15 22" id="KW-1133">Transmembrane helix</keyword>
<evidence type="ECO:0000256" key="22">
    <source>
        <dbReference type="SAM" id="Phobius"/>
    </source>
</evidence>
<dbReference type="Pfam" id="PF13855">
    <property type="entry name" value="LRR_8"/>
    <property type="match status" value="2"/>
</dbReference>
<evidence type="ECO:0000256" key="15">
    <source>
        <dbReference type="ARBA" id="ARBA00022989"/>
    </source>
</evidence>
<dbReference type="GO" id="GO:0106310">
    <property type="term" value="F:protein serine kinase activity"/>
    <property type="evidence" value="ECO:0007669"/>
    <property type="project" value="RHEA"/>
</dbReference>
<evidence type="ECO:0000313" key="24">
    <source>
        <dbReference type="EMBL" id="PIN02062.1"/>
    </source>
</evidence>
<keyword evidence="8 24" id="KW-0808">Transferase</keyword>
<evidence type="ECO:0000256" key="9">
    <source>
        <dbReference type="ARBA" id="ARBA00022692"/>
    </source>
</evidence>
<organism evidence="24 25">
    <name type="scientific">Handroanthus impetiginosus</name>
    <dbReference type="NCBI Taxonomy" id="429701"/>
    <lineage>
        <taxon>Eukaryota</taxon>
        <taxon>Viridiplantae</taxon>
        <taxon>Streptophyta</taxon>
        <taxon>Embryophyta</taxon>
        <taxon>Tracheophyta</taxon>
        <taxon>Spermatophyta</taxon>
        <taxon>Magnoliopsida</taxon>
        <taxon>eudicotyledons</taxon>
        <taxon>Gunneridae</taxon>
        <taxon>Pentapetalae</taxon>
        <taxon>asterids</taxon>
        <taxon>lamiids</taxon>
        <taxon>Lamiales</taxon>
        <taxon>Bignoniaceae</taxon>
        <taxon>Crescentiina</taxon>
        <taxon>Tabebuia alliance</taxon>
        <taxon>Handroanthus</taxon>
    </lineage>
</organism>
<dbReference type="PROSITE" id="PS50011">
    <property type="entry name" value="PROTEIN_KINASE_DOM"/>
    <property type="match status" value="1"/>
</dbReference>
<keyword evidence="18" id="KW-0325">Glycoprotein</keyword>
<dbReference type="Gene3D" id="3.80.10.10">
    <property type="entry name" value="Ribonuclease Inhibitor"/>
    <property type="match status" value="5"/>
</dbReference>
<evidence type="ECO:0000256" key="11">
    <source>
        <dbReference type="ARBA" id="ARBA00022737"/>
    </source>
</evidence>
<keyword evidence="5 24" id="KW-0723">Serine/threonine-protein kinase</keyword>
<keyword evidence="12 21" id="KW-0547">Nucleotide-binding</keyword>
<dbReference type="PANTHER" id="PTHR48056">
    <property type="entry name" value="LRR RECEPTOR-LIKE SERINE/THREONINE-PROTEIN KINASE-RELATED"/>
    <property type="match status" value="1"/>
</dbReference>
<evidence type="ECO:0000256" key="18">
    <source>
        <dbReference type="ARBA" id="ARBA00023180"/>
    </source>
</evidence>
<feature type="domain" description="Protein kinase" evidence="23">
    <location>
        <begin position="777"/>
        <end position="1058"/>
    </location>
</feature>
<comment type="caution">
    <text evidence="24">The sequence shown here is derived from an EMBL/GenBank/DDBJ whole genome shotgun (WGS) entry which is preliminary data.</text>
</comment>
<comment type="subcellular location">
    <subcellularLocation>
        <location evidence="1">Cell membrane</location>
        <topology evidence="1">Single-pass membrane protein</topology>
    </subcellularLocation>
</comment>
<dbReference type="PROSITE" id="PS00108">
    <property type="entry name" value="PROTEIN_KINASE_ST"/>
    <property type="match status" value="1"/>
</dbReference>
<gene>
    <name evidence="24" type="ORF">CDL12_25428</name>
</gene>
<dbReference type="Pfam" id="PF00069">
    <property type="entry name" value="Pkinase"/>
    <property type="match status" value="1"/>
</dbReference>
<evidence type="ECO:0000256" key="3">
    <source>
        <dbReference type="ARBA" id="ARBA00012513"/>
    </source>
</evidence>
<dbReference type="InterPro" id="IPR011009">
    <property type="entry name" value="Kinase-like_dom_sf"/>
</dbReference>
<sequence>MQYQKHQLFMEKPAYFFILLAILSLSSTTICSHFNKATDQESLIAFKSSIISGPHEILTKNWSANASICSWIGVSCSLKHQRFTALNFSDFHFTGTIPPAIGNLTFLTSLDLSHNDFTGFIPHELSNLSRLELIDFSSNGLTGEIPSFGSNLKLRILILRNNSLGGNIPYGIFNLSSTEEVDLSANNLQGGLPKDMCNGISRLSGLYLSRNLLTGQIPFDIYKCSELVDLSLSVNHFNGSLPRSIGWLNKLQRLFVRANSFRGEIPKSIGNLTMLKYFYLDNNDFTGELPSELGNLNLVDLNVVYNGLSGLIPFSIFNISTIEVLSLSSNNFSGQLPSTFGLSLPNLQGLYVGENKLSGIIPSSINNASSLTVLSMPKNSFWGSIPNLGNLRLLKDLCLGGNDLTGEYPNKELGFLSSLTSCRKLEQIDLSINPLNGLLPASIGNFSDSLRSFGASRCGITGSIPAEIGNLTNLGDLFFGSNELRGFIPRTMGKLKGLTRIYLGYNELQGLIPGDLCLLSKLGELYLSHNKLQGPIPECFSDLKSIKELHLDSNKLESNVPSNLWNLNDLVRLNLSTNNLRGSFPSEIEKFKVIWELDLSFNSFSGDVPSDIGKAELLVYLSLAHNKFQGSIPQSIGNLKSLEFLDLSFNSFSGFIPKSLEGLTHLNYFNVSYNKLEGQIPTGGNFVNFTAESFLKNDGLCGETRLKVPRCEKGVNVVSLMKYIVPSFVSVFIVVIVILVLMRRQKRTKDLPNSEISVVHPWIGSSYMELVRATNDFSGSNKLGSGGTGSVFIGTLSDGVIAAIKVFNLQSEKISRSFDTEVEVLKTIRHRNLIKVIGCCCNQDFKALLLEYMPNGSLDKWLYSHNLFLDLLQRLNIVIDVALALEYLHLGHTFPIVHCDLKPSNVLLDKDMTAHVGDFGLAKLFGEGELMAQTRTLATIGYMAPEYGTQGIVSTSGDIYSFGIMLLEICTRKKPTDERFGDEISLKSWVSISLQENRISEVVDTNLLGREDQNLSAMQQCLLAMLYLAIECLATSPSDRISISEVLAKLEEIRNTFLANNSKVANNNV</sequence>
<evidence type="ECO:0000313" key="25">
    <source>
        <dbReference type="Proteomes" id="UP000231279"/>
    </source>
</evidence>
<dbReference type="SUPFAM" id="SSF56112">
    <property type="entry name" value="Protein kinase-like (PK-like)"/>
    <property type="match status" value="1"/>
</dbReference>
<dbReference type="InterPro" id="IPR000719">
    <property type="entry name" value="Prot_kinase_dom"/>
</dbReference>
<dbReference type="AlphaFoldDB" id="A0A2G9GA12"/>
<keyword evidence="13 24" id="KW-0418">Kinase</keyword>
<dbReference type="GO" id="GO:0051707">
    <property type="term" value="P:response to other organism"/>
    <property type="evidence" value="ECO:0007669"/>
    <property type="project" value="UniProtKB-ARBA"/>
</dbReference>
<comment type="catalytic activity">
    <reaction evidence="19">
        <text>L-threonyl-[protein] + ATP = O-phospho-L-threonyl-[protein] + ADP + H(+)</text>
        <dbReference type="Rhea" id="RHEA:46608"/>
        <dbReference type="Rhea" id="RHEA-COMP:11060"/>
        <dbReference type="Rhea" id="RHEA-COMP:11605"/>
        <dbReference type="ChEBI" id="CHEBI:15378"/>
        <dbReference type="ChEBI" id="CHEBI:30013"/>
        <dbReference type="ChEBI" id="CHEBI:30616"/>
        <dbReference type="ChEBI" id="CHEBI:61977"/>
        <dbReference type="ChEBI" id="CHEBI:456216"/>
        <dbReference type="EC" id="2.7.11.1"/>
    </reaction>
</comment>
<dbReference type="SUPFAM" id="SSF52058">
    <property type="entry name" value="L domain-like"/>
    <property type="match status" value="1"/>
</dbReference>
<dbReference type="InterPro" id="IPR003591">
    <property type="entry name" value="Leu-rich_rpt_typical-subtyp"/>
</dbReference>
<dbReference type="Pfam" id="PF00560">
    <property type="entry name" value="LRR_1"/>
    <property type="match status" value="6"/>
</dbReference>
<dbReference type="Gene3D" id="3.30.200.20">
    <property type="entry name" value="Phosphorylase Kinase, domain 1"/>
    <property type="match status" value="1"/>
</dbReference>
<dbReference type="FunFam" id="3.80.10.10:FF:000233">
    <property type="entry name" value="Leucine-rich repeat receptor-like protein kinase TDR"/>
    <property type="match status" value="1"/>
</dbReference>
<dbReference type="OrthoDB" id="676979at2759"/>
<dbReference type="FunFam" id="3.80.10.10:FF:000095">
    <property type="entry name" value="LRR receptor-like serine/threonine-protein kinase GSO1"/>
    <property type="match status" value="1"/>
</dbReference>
<evidence type="ECO:0000256" key="12">
    <source>
        <dbReference type="ARBA" id="ARBA00022741"/>
    </source>
</evidence>
<feature type="binding site" evidence="21">
    <location>
        <position position="805"/>
    </location>
    <ligand>
        <name>ATP</name>
        <dbReference type="ChEBI" id="CHEBI:30616"/>
    </ligand>
</feature>
<evidence type="ECO:0000256" key="14">
    <source>
        <dbReference type="ARBA" id="ARBA00022840"/>
    </source>
</evidence>
<dbReference type="InterPro" id="IPR008271">
    <property type="entry name" value="Ser/Thr_kinase_AS"/>
</dbReference>
<evidence type="ECO:0000256" key="4">
    <source>
        <dbReference type="ARBA" id="ARBA00022475"/>
    </source>
</evidence>
<keyword evidence="7" id="KW-0433">Leucine-rich repeat</keyword>
<dbReference type="InterPro" id="IPR001611">
    <property type="entry name" value="Leu-rich_rpt"/>
</dbReference>
<keyword evidence="16 22" id="KW-0472">Membrane</keyword>
<evidence type="ECO:0000256" key="13">
    <source>
        <dbReference type="ARBA" id="ARBA00022777"/>
    </source>
</evidence>
<evidence type="ECO:0000256" key="16">
    <source>
        <dbReference type="ARBA" id="ARBA00023136"/>
    </source>
</evidence>
<dbReference type="Pfam" id="PF08263">
    <property type="entry name" value="LRRNT_2"/>
    <property type="match status" value="1"/>
</dbReference>
<dbReference type="SUPFAM" id="SSF52047">
    <property type="entry name" value="RNI-like"/>
    <property type="match status" value="1"/>
</dbReference>
<keyword evidence="4" id="KW-1003">Cell membrane</keyword>
<dbReference type="PROSITE" id="PS00107">
    <property type="entry name" value="PROTEIN_KINASE_ATP"/>
    <property type="match status" value="1"/>
</dbReference>
<keyword evidence="10" id="KW-0732">Signal</keyword>